<evidence type="ECO:0000313" key="2">
    <source>
        <dbReference type="EMBL" id="KAG2583901.1"/>
    </source>
</evidence>
<dbReference type="InterPro" id="IPR023213">
    <property type="entry name" value="CAT-like_dom_sf"/>
</dbReference>
<proteinExistence type="predicted"/>
<dbReference type="Gene3D" id="3.30.559.10">
    <property type="entry name" value="Chloramphenicol acetyltransferase-like domain"/>
    <property type="match status" value="1"/>
</dbReference>
<feature type="region of interest" description="Disordered" evidence="1">
    <location>
        <begin position="1"/>
        <end position="116"/>
    </location>
</feature>
<gene>
    <name evidence="2" type="ORF">PVAP13_6KG250606</name>
</gene>
<dbReference type="Proteomes" id="UP000823388">
    <property type="component" value="Chromosome 6K"/>
</dbReference>
<feature type="compositionally biased region" description="Basic residues" evidence="1">
    <location>
        <begin position="32"/>
        <end position="49"/>
    </location>
</feature>
<feature type="compositionally biased region" description="Basic and acidic residues" evidence="1">
    <location>
        <begin position="229"/>
        <end position="239"/>
    </location>
</feature>
<dbReference type="AlphaFoldDB" id="A0A8T0RDG3"/>
<accession>A0A8T0RDG3</accession>
<feature type="compositionally biased region" description="Basic and acidic residues" evidence="1">
    <location>
        <begin position="183"/>
        <end position="216"/>
    </location>
</feature>
<evidence type="ECO:0000313" key="3">
    <source>
        <dbReference type="Proteomes" id="UP000823388"/>
    </source>
</evidence>
<reference evidence="2" key="1">
    <citation type="submission" date="2020-05" db="EMBL/GenBank/DDBJ databases">
        <title>WGS assembly of Panicum virgatum.</title>
        <authorList>
            <person name="Lovell J.T."/>
            <person name="Jenkins J."/>
            <person name="Shu S."/>
            <person name="Juenger T.E."/>
            <person name="Schmutz J."/>
        </authorList>
    </citation>
    <scope>NUCLEOTIDE SEQUENCE</scope>
    <source>
        <strain evidence="2">AP13</strain>
    </source>
</reference>
<comment type="caution">
    <text evidence="2">The sequence shown here is derived from an EMBL/GenBank/DDBJ whole genome shotgun (WGS) entry which is preliminary data.</text>
</comment>
<dbReference type="GO" id="GO:0016747">
    <property type="term" value="F:acyltransferase activity, transferring groups other than amino-acyl groups"/>
    <property type="evidence" value="ECO:0007669"/>
    <property type="project" value="UniProtKB-ARBA"/>
</dbReference>
<protein>
    <submittedName>
        <fullName evidence="2">Uncharacterized protein</fullName>
    </submittedName>
</protein>
<feature type="compositionally biased region" description="Basic and acidic residues" evidence="1">
    <location>
        <begin position="1"/>
        <end position="12"/>
    </location>
</feature>
<feature type="compositionally biased region" description="Basic residues" evidence="1">
    <location>
        <begin position="81"/>
        <end position="90"/>
    </location>
</feature>
<name>A0A8T0RDG3_PANVG</name>
<dbReference type="EMBL" id="CM029047">
    <property type="protein sequence ID" value="KAG2583901.1"/>
    <property type="molecule type" value="Genomic_DNA"/>
</dbReference>
<feature type="compositionally biased region" description="Low complexity" evidence="1">
    <location>
        <begin position="257"/>
        <end position="275"/>
    </location>
</feature>
<keyword evidence="3" id="KW-1185">Reference proteome</keyword>
<organism evidence="2 3">
    <name type="scientific">Panicum virgatum</name>
    <name type="common">Blackwell switchgrass</name>
    <dbReference type="NCBI Taxonomy" id="38727"/>
    <lineage>
        <taxon>Eukaryota</taxon>
        <taxon>Viridiplantae</taxon>
        <taxon>Streptophyta</taxon>
        <taxon>Embryophyta</taxon>
        <taxon>Tracheophyta</taxon>
        <taxon>Spermatophyta</taxon>
        <taxon>Magnoliopsida</taxon>
        <taxon>Liliopsida</taxon>
        <taxon>Poales</taxon>
        <taxon>Poaceae</taxon>
        <taxon>PACMAD clade</taxon>
        <taxon>Panicoideae</taxon>
        <taxon>Panicodae</taxon>
        <taxon>Paniceae</taxon>
        <taxon>Panicinae</taxon>
        <taxon>Panicum</taxon>
        <taxon>Panicum sect. Hiantes</taxon>
    </lineage>
</organism>
<feature type="region of interest" description="Disordered" evidence="1">
    <location>
        <begin position="177"/>
        <end position="280"/>
    </location>
</feature>
<sequence>MEKVEWTVEVKIYRPARARHPADTNRPPPPPRVRRRRGRHRRPRHRRPAGGRQDRPARAGASGGRRRARAAGHAPPACAPRPRHRRRRAPPARPPHLERRRVHTRRSAAAAAASTGDDRTCLLFPVDHRSRMNPPLPGKYLGNYVDPALALAPKDALAAGGAGGLLSACAAVAAGRHRRGGGRRRDGQHGRVDGPRQGGRRCDEHSVRGRLAEVPRLRAGPGVRPAGESGHRDGKDRRGGGGGEPARRRRRGGGGRPSAAGWHGPGSASASPTPSRGCTRRAELIERLLHSTF</sequence>
<evidence type="ECO:0000256" key="1">
    <source>
        <dbReference type="SAM" id="MobiDB-lite"/>
    </source>
</evidence>